<evidence type="ECO:0000313" key="6">
    <source>
        <dbReference type="Proteomes" id="UP001458880"/>
    </source>
</evidence>
<comment type="caution">
    <text evidence="5">The sequence shown here is derived from an EMBL/GenBank/DDBJ whole genome shotgun (WGS) entry which is preliminary data.</text>
</comment>
<dbReference type="GO" id="GO:0016787">
    <property type="term" value="F:hydrolase activity"/>
    <property type="evidence" value="ECO:0007669"/>
    <property type="project" value="UniProtKB-KW"/>
</dbReference>
<evidence type="ECO:0000256" key="1">
    <source>
        <dbReference type="ARBA" id="ARBA00009283"/>
    </source>
</evidence>
<dbReference type="Gene3D" id="3.30.420.150">
    <property type="entry name" value="Exopolyphosphatase. Domain 2"/>
    <property type="match status" value="1"/>
</dbReference>
<keyword evidence="4" id="KW-0547">Nucleotide-binding</keyword>
<dbReference type="Pfam" id="PF01150">
    <property type="entry name" value="GDA1_CD39"/>
    <property type="match status" value="1"/>
</dbReference>
<protein>
    <submittedName>
        <fullName evidence="5">GDA1/CD39 (Nucleoside phosphatase) family</fullName>
    </submittedName>
</protein>
<keyword evidence="2" id="KW-0378">Hydrolase</keyword>
<proteinExistence type="inferred from homology"/>
<dbReference type="GO" id="GO:0005524">
    <property type="term" value="F:ATP binding"/>
    <property type="evidence" value="ECO:0007669"/>
    <property type="project" value="UniProtKB-KW"/>
</dbReference>
<keyword evidence="4" id="KW-0067">ATP-binding</keyword>
<dbReference type="Gene3D" id="3.30.420.40">
    <property type="match status" value="1"/>
</dbReference>
<dbReference type="PANTHER" id="PTHR11782:SF127">
    <property type="entry name" value="NTPASE, ISOFORM F"/>
    <property type="match status" value="1"/>
</dbReference>
<reference evidence="5 6" key="1">
    <citation type="journal article" date="2024" name="BMC Genomics">
        <title>De novo assembly and annotation of Popillia japonica's genome with initial clues to its potential as an invasive pest.</title>
        <authorList>
            <person name="Cucini C."/>
            <person name="Boschi S."/>
            <person name="Funari R."/>
            <person name="Cardaioli E."/>
            <person name="Iannotti N."/>
            <person name="Marturano G."/>
            <person name="Paoli F."/>
            <person name="Bruttini M."/>
            <person name="Carapelli A."/>
            <person name="Frati F."/>
            <person name="Nardi F."/>
        </authorList>
    </citation>
    <scope>NUCLEOTIDE SEQUENCE [LARGE SCALE GENOMIC DNA]</scope>
    <source>
        <strain evidence="5">DMR45628</strain>
    </source>
</reference>
<dbReference type="AlphaFoldDB" id="A0AAW1N2S5"/>
<evidence type="ECO:0000313" key="5">
    <source>
        <dbReference type="EMBL" id="KAK9753489.1"/>
    </source>
</evidence>
<keyword evidence="6" id="KW-1185">Reference proteome</keyword>
<name>A0AAW1N2S5_POPJA</name>
<feature type="binding site" evidence="4">
    <location>
        <begin position="104"/>
        <end position="108"/>
    </location>
    <ligand>
        <name>ATP</name>
        <dbReference type="ChEBI" id="CHEBI:30616"/>
    </ligand>
</feature>
<dbReference type="InterPro" id="IPR000407">
    <property type="entry name" value="GDA1_CD39_NTPase"/>
</dbReference>
<evidence type="ECO:0000256" key="3">
    <source>
        <dbReference type="PIRSR" id="PIRSR600407-1"/>
    </source>
</evidence>
<dbReference type="Proteomes" id="UP001458880">
    <property type="component" value="Unassembled WGS sequence"/>
</dbReference>
<accession>A0AAW1N2S5</accession>
<comment type="similarity">
    <text evidence="1">Belongs to the GDA1/CD39 NTPase family.</text>
</comment>
<dbReference type="EMBL" id="JASPKY010000013">
    <property type="protein sequence ID" value="KAK9753489.1"/>
    <property type="molecule type" value="Genomic_DNA"/>
</dbReference>
<sequence length="335" mass="37218">MGAATIASLIEKAKDEIPEQYWSKTPLILKATAGLRLLPQEKAEGLLNAVNDLFNRTPFLTDHKSVAIMDGTDEGIFSWFTVNFLLELFNYNPVRTVAALDLGGGSTQVTFYPTTPSSLAEKQFIHDAVTPVGILPVYTHSYLGLGLMAARKAIITLNQTNKTKVESECVNTLVKDRKFHYSGVDYYVSGPTDYLTTIIPGDHITVPAEIPIVDFTQCSKDMEDYVKSIAKPPVELPEKKIYAFSYYFDRAAEVGLIDESTGGKVKVEDFKKAAKKACNEANVDQPFMCLDLTFIWILLEKGFGLRPDTTVFLYKKILGHEISWALASAYFLLQG</sequence>
<feature type="active site" description="Proton acceptor" evidence="3">
    <location>
        <position position="74"/>
    </location>
</feature>
<dbReference type="PANTHER" id="PTHR11782">
    <property type="entry name" value="ADENOSINE/GUANOSINE DIPHOSPHATASE"/>
    <property type="match status" value="1"/>
</dbReference>
<evidence type="ECO:0000256" key="4">
    <source>
        <dbReference type="PIRSR" id="PIRSR600407-2"/>
    </source>
</evidence>
<gene>
    <name evidence="5" type="ORF">QE152_g1991</name>
</gene>
<organism evidence="5 6">
    <name type="scientific">Popillia japonica</name>
    <name type="common">Japanese beetle</name>
    <dbReference type="NCBI Taxonomy" id="7064"/>
    <lineage>
        <taxon>Eukaryota</taxon>
        <taxon>Metazoa</taxon>
        <taxon>Ecdysozoa</taxon>
        <taxon>Arthropoda</taxon>
        <taxon>Hexapoda</taxon>
        <taxon>Insecta</taxon>
        <taxon>Pterygota</taxon>
        <taxon>Neoptera</taxon>
        <taxon>Endopterygota</taxon>
        <taxon>Coleoptera</taxon>
        <taxon>Polyphaga</taxon>
        <taxon>Scarabaeiformia</taxon>
        <taxon>Scarabaeidae</taxon>
        <taxon>Rutelinae</taxon>
        <taxon>Popillia</taxon>
    </lineage>
</organism>
<evidence type="ECO:0000256" key="2">
    <source>
        <dbReference type="ARBA" id="ARBA00022801"/>
    </source>
</evidence>